<dbReference type="SUPFAM" id="SSF81901">
    <property type="entry name" value="HCP-like"/>
    <property type="match status" value="1"/>
</dbReference>
<gene>
    <name evidence="2" type="ORF">O6B32_09030</name>
</gene>
<evidence type="ECO:0008006" key="4">
    <source>
        <dbReference type="Google" id="ProtNLM"/>
    </source>
</evidence>
<comment type="caution">
    <text evidence="2">The sequence shown here is derived from an EMBL/GenBank/DDBJ whole genome shotgun (WGS) entry which is preliminary data.</text>
</comment>
<proteinExistence type="predicted"/>
<evidence type="ECO:0000313" key="2">
    <source>
        <dbReference type="EMBL" id="MCZ6160618.1"/>
    </source>
</evidence>
<dbReference type="Gene3D" id="1.25.40.10">
    <property type="entry name" value="Tetratricopeptide repeat domain"/>
    <property type="match status" value="1"/>
</dbReference>
<reference evidence="2" key="1">
    <citation type="submission" date="2022-12" db="EMBL/GenBank/DDBJ databases">
        <title>Species Delineation and Comparative Genomics within the Campylobacter ureolyticus Complex.</title>
        <authorList>
            <person name="Maki J."/>
            <person name="Howard M."/>
            <person name="Connelly S."/>
            <person name="Hardy D.J."/>
            <person name="Cameron A."/>
        </authorList>
    </citation>
    <scope>NUCLEOTIDE SEQUENCE</scope>
    <source>
        <strain evidence="2">URMC_787</strain>
    </source>
</reference>
<evidence type="ECO:0000313" key="3">
    <source>
        <dbReference type="Proteomes" id="UP001075225"/>
    </source>
</evidence>
<dbReference type="AlphaFoldDB" id="A0A9Q4KQ60"/>
<feature type="signal peptide" evidence="1">
    <location>
        <begin position="1"/>
        <end position="19"/>
    </location>
</feature>
<dbReference type="InterPro" id="IPR011990">
    <property type="entry name" value="TPR-like_helical_dom_sf"/>
</dbReference>
<accession>A0A9Q4KQ60</accession>
<protein>
    <recommendedName>
        <fullName evidence="4">Beta-lactamase</fullName>
    </recommendedName>
</protein>
<keyword evidence="1" id="KW-0732">Signal</keyword>
<dbReference type="Proteomes" id="UP001075225">
    <property type="component" value="Unassembled WGS sequence"/>
</dbReference>
<feature type="chain" id="PRO_5040365666" description="Beta-lactamase" evidence="1">
    <location>
        <begin position="20"/>
        <end position="132"/>
    </location>
</feature>
<organism evidence="2 3">
    <name type="scientific">Campylobacter ureolyticus</name>
    <dbReference type="NCBI Taxonomy" id="827"/>
    <lineage>
        <taxon>Bacteria</taxon>
        <taxon>Pseudomonadati</taxon>
        <taxon>Campylobacterota</taxon>
        <taxon>Epsilonproteobacteria</taxon>
        <taxon>Campylobacterales</taxon>
        <taxon>Campylobacteraceae</taxon>
        <taxon>Campylobacter</taxon>
    </lineage>
</organism>
<dbReference type="RefSeq" id="WP_269485175.1">
    <property type="nucleotide sequence ID" value="NZ_JAPXGO010000011.1"/>
</dbReference>
<sequence length="132" mass="15110">MKKIICVLFGLSLTSGLFANESNTDKYYIQTLIKSTGLKDTNEIWKFLEDASYKSMAGHEYFLGTLIRKTPQDYKKIIKYSKKICAGDYSYGCNLIGFLYGDGKKIKKDIKFSKEYFDKSCKLGDDIGCKNR</sequence>
<evidence type="ECO:0000256" key="1">
    <source>
        <dbReference type="SAM" id="SignalP"/>
    </source>
</evidence>
<dbReference type="EMBL" id="JAPXGO010000011">
    <property type="protein sequence ID" value="MCZ6160618.1"/>
    <property type="molecule type" value="Genomic_DNA"/>
</dbReference>
<name>A0A9Q4KQ60_9BACT</name>